<name>A0A6G9GWR7_9ACTN</name>
<feature type="compositionally biased region" description="Low complexity" evidence="1">
    <location>
        <begin position="449"/>
        <end position="465"/>
    </location>
</feature>
<feature type="compositionally biased region" description="Low complexity" evidence="1">
    <location>
        <begin position="305"/>
        <end position="316"/>
    </location>
</feature>
<reference evidence="2 3" key="1">
    <citation type="submission" date="2020-03" db="EMBL/GenBank/DDBJ databases">
        <title>A novel species.</title>
        <authorList>
            <person name="Gao J."/>
        </authorList>
    </citation>
    <scope>NUCLEOTIDE SEQUENCE [LARGE SCALE GENOMIC DNA]</scope>
    <source>
        <strain evidence="2 3">QMT-12</strain>
    </source>
</reference>
<feature type="compositionally biased region" description="Gly residues" evidence="1">
    <location>
        <begin position="497"/>
        <end position="514"/>
    </location>
</feature>
<dbReference type="EMBL" id="CP050177">
    <property type="protein sequence ID" value="QIQ02367.1"/>
    <property type="molecule type" value="Genomic_DNA"/>
</dbReference>
<sequence>MTDGKPEELTPEEQHQQDEARVQGQLGVIDVTQTVTSIMSSFFGSGGGPGPFARTSFEGHDLNDMIDLVKAANPADLEAAGQALWDARDALTAASKELEDYVGNVDWKGQAGDEFRSFGRDLAQHALGLGAFADVAATQITAAGTGLASVHNSMPPRDTRLRKQRVEDIETVKQVEGNAEYEAAKRVEKDRQEAINQMNRLASFYAVSEQTLAAQEPPRFERVLKANVPPPSKAGPSVRAKSVRDLGDGPSDESGVSTVSTRSDSLGNADRSQRELDTARPVVPVSERETSVEIDSVVAPPATPTLPETSTLPSSTGGPGTGGGTLPPPAGGPANLGSRVGSGAKGPQGYAKSVGQSAGSLGKGGTGPASRAGGPGASGTGQSPAGRAGGAGHPVGGRATGAGTGGASGGSRAGAARGNGIVGGNPQRAAGSTGSRMPRGNVIGGEGAASGRATGARAGQGAIGANPAKAPRSGARGTAGTNGVVGTPRGAASRGRPGAGFTQGGSGLVRGSGGRRPEDEEQDDAVSRPDYLVEDEETWTAGRRPAAPPVID</sequence>
<feature type="region of interest" description="Disordered" evidence="1">
    <location>
        <begin position="1"/>
        <end position="21"/>
    </location>
</feature>
<dbReference type="KEGG" id="slia:HA039_08640"/>
<feature type="compositionally biased region" description="Polar residues" evidence="1">
    <location>
        <begin position="254"/>
        <end position="266"/>
    </location>
</feature>
<dbReference type="AlphaFoldDB" id="A0A6G9GWR7"/>
<feature type="compositionally biased region" description="Low complexity" evidence="1">
    <location>
        <begin position="486"/>
        <end position="496"/>
    </location>
</feature>
<keyword evidence="3" id="KW-1185">Reference proteome</keyword>
<dbReference type="Proteomes" id="UP000501179">
    <property type="component" value="Chromosome"/>
</dbReference>
<evidence type="ECO:0000313" key="3">
    <source>
        <dbReference type="Proteomes" id="UP000501179"/>
    </source>
</evidence>
<evidence type="ECO:0000256" key="1">
    <source>
        <dbReference type="SAM" id="MobiDB-lite"/>
    </source>
</evidence>
<protein>
    <recommendedName>
        <fullName evidence="4">PPE domain-containing protein</fullName>
    </recommendedName>
</protein>
<gene>
    <name evidence="2" type="ORF">HA039_08640</name>
</gene>
<proteinExistence type="predicted"/>
<evidence type="ECO:0000313" key="2">
    <source>
        <dbReference type="EMBL" id="QIQ02367.1"/>
    </source>
</evidence>
<evidence type="ECO:0008006" key="4">
    <source>
        <dbReference type="Google" id="ProtNLM"/>
    </source>
</evidence>
<feature type="compositionally biased region" description="Gly residues" evidence="1">
    <location>
        <begin position="361"/>
        <end position="379"/>
    </location>
</feature>
<organism evidence="2 3">
    <name type="scientific">Streptomyces liangshanensis</name>
    <dbReference type="NCBI Taxonomy" id="2717324"/>
    <lineage>
        <taxon>Bacteria</taxon>
        <taxon>Bacillati</taxon>
        <taxon>Actinomycetota</taxon>
        <taxon>Actinomycetes</taxon>
        <taxon>Kitasatosporales</taxon>
        <taxon>Streptomycetaceae</taxon>
        <taxon>Streptomyces</taxon>
    </lineage>
</organism>
<feature type="region of interest" description="Disordered" evidence="1">
    <location>
        <begin position="225"/>
        <end position="552"/>
    </location>
</feature>
<accession>A0A6G9GWR7</accession>
<feature type="compositionally biased region" description="Gly residues" evidence="1">
    <location>
        <begin position="387"/>
        <end position="412"/>
    </location>
</feature>
<dbReference type="RefSeq" id="WP_167026242.1">
    <property type="nucleotide sequence ID" value="NZ_CP050177.1"/>
</dbReference>